<keyword evidence="5" id="KW-1185">Reference proteome</keyword>
<gene>
    <name evidence="4" type="ORF">K435DRAFT_971128</name>
</gene>
<dbReference type="EMBL" id="ML179597">
    <property type="protein sequence ID" value="THU84479.1"/>
    <property type="molecule type" value="Genomic_DNA"/>
</dbReference>
<feature type="region of interest" description="Disordered" evidence="1">
    <location>
        <begin position="306"/>
        <end position="341"/>
    </location>
</feature>
<keyword evidence="2" id="KW-0812">Transmembrane</keyword>
<evidence type="ECO:0000256" key="3">
    <source>
        <dbReference type="SAM" id="SignalP"/>
    </source>
</evidence>
<organism evidence="4 5">
    <name type="scientific">Dendrothele bispora (strain CBS 962.96)</name>
    <dbReference type="NCBI Taxonomy" id="1314807"/>
    <lineage>
        <taxon>Eukaryota</taxon>
        <taxon>Fungi</taxon>
        <taxon>Dikarya</taxon>
        <taxon>Basidiomycota</taxon>
        <taxon>Agaricomycotina</taxon>
        <taxon>Agaricomycetes</taxon>
        <taxon>Agaricomycetidae</taxon>
        <taxon>Agaricales</taxon>
        <taxon>Agaricales incertae sedis</taxon>
        <taxon>Dendrothele</taxon>
    </lineage>
</organism>
<sequence>MRAQFVLTRGFWFLFSCATCHLVSAVTAEVVPSLDIGFTFDYDIPGQPIRVPTTAQCETIHLKWQRGNAQGLSPMAPYFMQIYTSTFITPFTIQAGDGSVNEFDYQVPFAPGTRYQICMYDSLGTSGGCQEMYTMIPNITTQNPQCKNVTFPPLLGVEPKSSSPPGWSQFGFPDQCTDISIKPVNGTPPFILTISPPLHPPFNITSNTMDPIDWTVSLGGEIPFFVSLVSSEGFGWSNGPLHAGLNGPTGCLAPGTISKSKAHSVAAGAGVGGLFGGLFLAGAAWLLWTTLEKRKQKLKSHALLDPFKDPYPQIQPQNQNQIPSSRPSSITHNSSMEISGPMIMGVGTTVKDRESSIISNTWTANRSSGSNGNEWTPPSRMSRGRAGMSTQLENGELPPPTYSYADHQGGHDEVVNSPSPPVPEKEVR</sequence>
<feature type="compositionally biased region" description="Polar residues" evidence="1">
    <location>
        <begin position="360"/>
        <end position="376"/>
    </location>
</feature>
<feature type="transmembrane region" description="Helical" evidence="2">
    <location>
        <begin position="265"/>
        <end position="288"/>
    </location>
</feature>
<proteinExistence type="predicted"/>
<feature type="region of interest" description="Disordered" evidence="1">
    <location>
        <begin position="360"/>
        <end position="428"/>
    </location>
</feature>
<keyword evidence="3" id="KW-0732">Signal</keyword>
<dbReference type="AlphaFoldDB" id="A0A4S8L779"/>
<dbReference type="OrthoDB" id="2563021at2759"/>
<evidence type="ECO:0008006" key="6">
    <source>
        <dbReference type="Google" id="ProtNLM"/>
    </source>
</evidence>
<feature type="chain" id="PRO_5020488865" description="Fibronectin type-III domain-containing protein" evidence="3">
    <location>
        <begin position="29"/>
        <end position="428"/>
    </location>
</feature>
<feature type="signal peptide" evidence="3">
    <location>
        <begin position="1"/>
        <end position="28"/>
    </location>
</feature>
<accession>A0A4S8L779</accession>
<keyword evidence="2" id="KW-1133">Transmembrane helix</keyword>
<evidence type="ECO:0000256" key="1">
    <source>
        <dbReference type="SAM" id="MobiDB-lite"/>
    </source>
</evidence>
<reference evidence="4 5" key="1">
    <citation type="journal article" date="2019" name="Nat. Ecol. Evol.">
        <title>Megaphylogeny resolves global patterns of mushroom evolution.</title>
        <authorList>
            <person name="Varga T."/>
            <person name="Krizsan K."/>
            <person name="Foldi C."/>
            <person name="Dima B."/>
            <person name="Sanchez-Garcia M."/>
            <person name="Sanchez-Ramirez S."/>
            <person name="Szollosi G.J."/>
            <person name="Szarkandi J.G."/>
            <person name="Papp V."/>
            <person name="Albert L."/>
            <person name="Andreopoulos W."/>
            <person name="Angelini C."/>
            <person name="Antonin V."/>
            <person name="Barry K.W."/>
            <person name="Bougher N.L."/>
            <person name="Buchanan P."/>
            <person name="Buyck B."/>
            <person name="Bense V."/>
            <person name="Catcheside P."/>
            <person name="Chovatia M."/>
            <person name="Cooper J."/>
            <person name="Damon W."/>
            <person name="Desjardin D."/>
            <person name="Finy P."/>
            <person name="Geml J."/>
            <person name="Haridas S."/>
            <person name="Hughes K."/>
            <person name="Justo A."/>
            <person name="Karasinski D."/>
            <person name="Kautmanova I."/>
            <person name="Kiss B."/>
            <person name="Kocsube S."/>
            <person name="Kotiranta H."/>
            <person name="LaButti K.M."/>
            <person name="Lechner B.E."/>
            <person name="Liimatainen K."/>
            <person name="Lipzen A."/>
            <person name="Lukacs Z."/>
            <person name="Mihaltcheva S."/>
            <person name="Morgado L.N."/>
            <person name="Niskanen T."/>
            <person name="Noordeloos M.E."/>
            <person name="Ohm R.A."/>
            <person name="Ortiz-Santana B."/>
            <person name="Ovrebo C."/>
            <person name="Racz N."/>
            <person name="Riley R."/>
            <person name="Savchenko A."/>
            <person name="Shiryaev A."/>
            <person name="Soop K."/>
            <person name="Spirin V."/>
            <person name="Szebenyi C."/>
            <person name="Tomsovsky M."/>
            <person name="Tulloss R.E."/>
            <person name="Uehling J."/>
            <person name="Grigoriev I.V."/>
            <person name="Vagvolgyi C."/>
            <person name="Papp T."/>
            <person name="Martin F.M."/>
            <person name="Miettinen O."/>
            <person name="Hibbett D.S."/>
            <person name="Nagy L.G."/>
        </authorList>
    </citation>
    <scope>NUCLEOTIDE SEQUENCE [LARGE SCALE GENOMIC DNA]</scope>
    <source>
        <strain evidence="4 5">CBS 962.96</strain>
    </source>
</reference>
<evidence type="ECO:0000313" key="4">
    <source>
        <dbReference type="EMBL" id="THU84479.1"/>
    </source>
</evidence>
<dbReference type="Proteomes" id="UP000297245">
    <property type="component" value="Unassembled WGS sequence"/>
</dbReference>
<keyword evidence="2" id="KW-0472">Membrane</keyword>
<evidence type="ECO:0000256" key="2">
    <source>
        <dbReference type="SAM" id="Phobius"/>
    </source>
</evidence>
<protein>
    <recommendedName>
        <fullName evidence="6">Fibronectin type-III domain-containing protein</fullName>
    </recommendedName>
</protein>
<feature type="compositionally biased region" description="Low complexity" evidence="1">
    <location>
        <begin position="312"/>
        <end position="330"/>
    </location>
</feature>
<name>A0A4S8L779_DENBC</name>
<evidence type="ECO:0000313" key="5">
    <source>
        <dbReference type="Proteomes" id="UP000297245"/>
    </source>
</evidence>